<protein>
    <submittedName>
        <fullName evidence="1">Uncharacterized protein</fullName>
    </submittedName>
</protein>
<dbReference type="EMBL" id="MFTP01000024">
    <property type="protein sequence ID" value="OGI64972.1"/>
    <property type="molecule type" value="Genomic_DNA"/>
</dbReference>
<comment type="caution">
    <text evidence="1">The sequence shown here is derived from an EMBL/GenBank/DDBJ whole genome shotgun (WGS) entry which is preliminary data.</text>
</comment>
<dbReference type="Proteomes" id="UP000177370">
    <property type="component" value="Unassembled WGS sequence"/>
</dbReference>
<organism evidence="1 2">
    <name type="scientific">Candidatus Nomurabacteria bacterium RIFCSPHIGHO2_01_FULL_40_24b</name>
    <dbReference type="NCBI Taxonomy" id="1801739"/>
    <lineage>
        <taxon>Bacteria</taxon>
        <taxon>Candidatus Nomuraibacteriota</taxon>
    </lineage>
</organism>
<name>A0A1F6V5T3_9BACT</name>
<sequence length="135" mass="15237">MDPRAEAWKKEYGKEKFPTEVLHGKQVHNMHITLNPQNFPDFVPDFVKEALGKIKVPLDPGEPEFTGGSLVSPKVGGGHSRLHSNDNYTYQVRMDALLSALNKVDPEAVKWFKSQYYSGLTSFIFTNEQVESPVD</sequence>
<dbReference type="AlphaFoldDB" id="A0A1F6V5T3"/>
<proteinExistence type="predicted"/>
<gene>
    <name evidence="1" type="ORF">A2647_02130</name>
</gene>
<reference evidence="1 2" key="1">
    <citation type="journal article" date="2016" name="Nat. Commun.">
        <title>Thousands of microbial genomes shed light on interconnected biogeochemical processes in an aquifer system.</title>
        <authorList>
            <person name="Anantharaman K."/>
            <person name="Brown C.T."/>
            <person name="Hug L.A."/>
            <person name="Sharon I."/>
            <person name="Castelle C.J."/>
            <person name="Probst A.J."/>
            <person name="Thomas B.C."/>
            <person name="Singh A."/>
            <person name="Wilkins M.J."/>
            <person name="Karaoz U."/>
            <person name="Brodie E.L."/>
            <person name="Williams K.H."/>
            <person name="Hubbard S.S."/>
            <person name="Banfield J.F."/>
        </authorList>
    </citation>
    <scope>NUCLEOTIDE SEQUENCE [LARGE SCALE GENOMIC DNA]</scope>
</reference>
<accession>A0A1F6V5T3</accession>
<evidence type="ECO:0000313" key="1">
    <source>
        <dbReference type="EMBL" id="OGI64972.1"/>
    </source>
</evidence>
<evidence type="ECO:0000313" key="2">
    <source>
        <dbReference type="Proteomes" id="UP000177370"/>
    </source>
</evidence>